<keyword evidence="1" id="KW-0227">DNA damage</keyword>
<name>A0ABT2HY59_9MICO</name>
<comment type="caution">
    <text evidence="3">The sequence shown here is derived from an EMBL/GenBank/DDBJ whole genome shotgun (WGS) entry which is preliminary data.</text>
</comment>
<dbReference type="InterPro" id="IPR051912">
    <property type="entry name" value="Alkylbase_DNA_Glycosylase/TA"/>
</dbReference>
<dbReference type="Proteomes" id="UP001525379">
    <property type="component" value="Unassembled WGS sequence"/>
</dbReference>
<dbReference type="EMBL" id="JALXSQ010000032">
    <property type="protein sequence ID" value="MCT2043253.1"/>
    <property type="molecule type" value="Genomic_DNA"/>
</dbReference>
<organism evidence="3 4">
    <name type="scientific">Pseudoclavibacter albus</name>
    <dbReference type="NCBI Taxonomy" id="272241"/>
    <lineage>
        <taxon>Bacteria</taxon>
        <taxon>Bacillati</taxon>
        <taxon>Actinomycetota</taxon>
        <taxon>Actinomycetes</taxon>
        <taxon>Micrococcales</taxon>
        <taxon>Microbacteriaceae</taxon>
        <taxon>Pseudoclavibacter</taxon>
    </lineage>
</organism>
<protein>
    <submittedName>
        <fullName evidence="3">DNA-3-methyladenine glycosylase 2 family protein</fullName>
    </submittedName>
</protein>
<keyword evidence="4" id="KW-1185">Reference proteome</keyword>
<sequence length="351" mass="38636">MTTSTLRAPRAPASSKGGDWPACEGWMPARGEVRAGVVPWRGRRVEAVYEPREPVDVGLTLGVLPRGTHDPTMWRNPATGDWWRVTRTPEGLATLVIRPTRHGARLVAFGDGAERAIASAPELLGRGDDWSGLDPRTLPPPLAEAWRRHPGIHLTRTGAVFESLAPAILEQKIMTLEARRAWRYLHRRFAVAAPGPEGLVPRHLRAPLSPEEWRAIPVWEWHRAGVDLSRRSTLQRAAGAAAGLERMLELGRGNEEVTARLRSIPGVGVWTAAETTQRSHGDPDAPSFGDYHLAGHITWALSGEIGDDFAAAALLETWRGHRQRVVRLIGLAGGGKPRRGPRMTVEDHRDR</sequence>
<dbReference type="SUPFAM" id="SSF48150">
    <property type="entry name" value="DNA-glycosylase"/>
    <property type="match status" value="1"/>
</dbReference>
<evidence type="ECO:0000313" key="4">
    <source>
        <dbReference type="Proteomes" id="UP001525379"/>
    </source>
</evidence>
<evidence type="ECO:0000256" key="1">
    <source>
        <dbReference type="ARBA" id="ARBA00022763"/>
    </source>
</evidence>
<dbReference type="RefSeq" id="WP_260104479.1">
    <property type="nucleotide sequence ID" value="NZ_JALXSQ010000032.1"/>
</dbReference>
<reference evidence="3 4" key="1">
    <citation type="submission" date="2022-04" db="EMBL/GenBank/DDBJ databases">
        <title>Human microbiome associated bacterial genomes.</title>
        <authorList>
            <person name="Sandstrom S."/>
            <person name="Salamzade R."/>
            <person name="Kalan L.R."/>
        </authorList>
    </citation>
    <scope>NUCLEOTIDE SEQUENCE [LARGE SCALE GENOMIC DNA]</scope>
    <source>
        <strain evidence="4">p3-SID1799</strain>
    </source>
</reference>
<accession>A0ABT2HY59</accession>
<proteinExistence type="predicted"/>
<dbReference type="Gene3D" id="1.10.340.30">
    <property type="entry name" value="Hypothetical protein, domain 2"/>
    <property type="match status" value="1"/>
</dbReference>
<dbReference type="InterPro" id="IPR011257">
    <property type="entry name" value="DNA_glycosylase"/>
</dbReference>
<gene>
    <name evidence="3" type="ORF">M3D15_07905</name>
</gene>
<dbReference type="PANTHER" id="PTHR43003">
    <property type="entry name" value="DNA-3-METHYLADENINE GLYCOSYLASE"/>
    <property type="match status" value="1"/>
</dbReference>
<dbReference type="PANTHER" id="PTHR43003:SF6">
    <property type="entry name" value="DNA GLYCOSYLASE"/>
    <property type="match status" value="1"/>
</dbReference>
<keyword evidence="2" id="KW-0234">DNA repair</keyword>
<evidence type="ECO:0000256" key="2">
    <source>
        <dbReference type="ARBA" id="ARBA00023204"/>
    </source>
</evidence>
<evidence type="ECO:0000313" key="3">
    <source>
        <dbReference type="EMBL" id="MCT2043253.1"/>
    </source>
</evidence>